<name>A0A1R3JMD7_COCAP</name>
<evidence type="ECO:0000313" key="1">
    <source>
        <dbReference type="EMBL" id="OMO95983.1"/>
    </source>
</evidence>
<gene>
    <name evidence="1" type="ORF">CCACVL1_05136</name>
</gene>
<keyword evidence="2" id="KW-1185">Reference proteome</keyword>
<comment type="caution">
    <text evidence="1">The sequence shown here is derived from an EMBL/GenBank/DDBJ whole genome shotgun (WGS) entry which is preliminary data.</text>
</comment>
<reference evidence="1 2" key="1">
    <citation type="submission" date="2013-09" db="EMBL/GenBank/DDBJ databases">
        <title>Corchorus capsularis genome sequencing.</title>
        <authorList>
            <person name="Alam M."/>
            <person name="Haque M.S."/>
            <person name="Islam M.S."/>
            <person name="Emdad E.M."/>
            <person name="Islam M.M."/>
            <person name="Ahmed B."/>
            <person name="Halim A."/>
            <person name="Hossen Q.M.M."/>
            <person name="Hossain M.Z."/>
            <person name="Ahmed R."/>
            <person name="Khan M.M."/>
            <person name="Islam R."/>
            <person name="Rashid M.M."/>
            <person name="Khan S.A."/>
            <person name="Rahman M.S."/>
            <person name="Alam M."/>
        </authorList>
    </citation>
    <scope>NUCLEOTIDE SEQUENCE [LARGE SCALE GENOMIC DNA]</scope>
    <source>
        <strain evidence="2">cv. CVL-1</strain>
        <tissue evidence="1">Whole seedling</tissue>
    </source>
</reference>
<proteinExistence type="predicted"/>
<dbReference type="AlphaFoldDB" id="A0A1R3JMD7"/>
<feature type="non-terminal residue" evidence="1">
    <location>
        <position position="1"/>
    </location>
</feature>
<evidence type="ECO:0000313" key="2">
    <source>
        <dbReference type="Proteomes" id="UP000188268"/>
    </source>
</evidence>
<dbReference type="Proteomes" id="UP000188268">
    <property type="component" value="Unassembled WGS sequence"/>
</dbReference>
<sequence>ARARLEFDLTRARAELELLE</sequence>
<dbReference type="EMBL" id="AWWV01007539">
    <property type="protein sequence ID" value="OMO95983.1"/>
    <property type="molecule type" value="Genomic_DNA"/>
</dbReference>
<organism evidence="1 2">
    <name type="scientific">Corchorus capsularis</name>
    <name type="common">Jute</name>
    <dbReference type="NCBI Taxonomy" id="210143"/>
    <lineage>
        <taxon>Eukaryota</taxon>
        <taxon>Viridiplantae</taxon>
        <taxon>Streptophyta</taxon>
        <taxon>Embryophyta</taxon>
        <taxon>Tracheophyta</taxon>
        <taxon>Spermatophyta</taxon>
        <taxon>Magnoliopsida</taxon>
        <taxon>eudicotyledons</taxon>
        <taxon>Gunneridae</taxon>
        <taxon>Pentapetalae</taxon>
        <taxon>rosids</taxon>
        <taxon>malvids</taxon>
        <taxon>Malvales</taxon>
        <taxon>Malvaceae</taxon>
        <taxon>Grewioideae</taxon>
        <taxon>Apeibeae</taxon>
        <taxon>Corchorus</taxon>
    </lineage>
</organism>
<accession>A0A1R3JMD7</accession>
<protein>
    <submittedName>
        <fullName evidence="1">Uncharacterized protein</fullName>
    </submittedName>
</protein>